<protein>
    <submittedName>
        <fullName evidence="1">Uncharacterized protein</fullName>
    </submittedName>
</protein>
<evidence type="ECO:0000313" key="1">
    <source>
        <dbReference type="EMBL" id="ETK06942.1"/>
    </source>
</evidence>
<sequence>MKIYELKKDHVNQHNQFRPNRGIIVALKMKIYERKKDHVNRHNQFRPKK</sequence>
<reference evidence="1 2" key="1">
    <citation type="submission" date="2013-11" db="EMBL/GenBank/DDBJ databases">
        <title>Single cell genomics of uncultured Tannerella BU063 (oral taxon 286).</title>
        <authorList>
            <person name="Beall C.J."/>
            <person name="Campbell A.G."/>
            <person name="Griffen A.L."/>
            <person name="Podar M."/>
            <person name="Leys E.J."/>
        </authorList>
    </citation>
    <scope>NUCLEOTIDE SEQUENCE [LARGE SCALE GENOMIC DNA]</scope>
    <source>
        <strain evidence="1">Cell 1/3</strain>
    </source>
</reference>
<comment type="caution">
    <text evidence="1">The sequence shown here is derived from an EMBL/GenBank/DDBJ whole genome shotgun (WGS) entry which is preliminary data.</text>
</comment>
<dbReference type="PATRIC" id="fig|1411022.3.peg.1094"/>
<dbReference type="Proteomes" id="UP000034982">
    <property type="component" value="Unassembled WGS sequence"/>
</dbReference>
<dbReference type="AlphaFoldDB" id="W2CKF7"/>
<accession>W2CKF7</accession>
<gene>
    <name evidence="1" type="ORF">T230_09865</name>
</gene>
<dbReference type="EMBL" id="AYYE01001119">
    <property type="protein sequence ID" value="ETK06942.1"/>
    <property type="molecule type" value="Genomic_DNA"/>
</dbReference>
<proteinExistence type="predicted"/>
<name>W2CKF7_9BACT</name>
<organism evidence="1 2">
    <name type="scientific">Tannerella sp. oral taxon BU063 isolate Cell 1/3</name>
    <dbReference type="NCBI Taxonomy" id="1411022"/>
    <lineage>
        <taxon>Bacteria</taxon>
        <taxon>Pseudomonadati</taxon>
        <taxon>Bacteroidota</taxon>
        <taxon>Bacteroidia</taxon>
        <taxon>Bacteroidales</taxon>
        <taxon>Tannerellaceae</taxon>
        <taxon>Tannerella</taxon>
    </lineage>
</organism>
<evidence type="ECO:0000313" key="2">
    <source>
        <dbReference type="Proteomes" id="UP000034982"/>
    </source>
</evidence>